<dbReference type="STRING" id="1603606.DSOUD_2801"/>
<dbReference type="PANTHER" id="PTHR43033">
    <property type="entry name" value="TRNA(ILE)-LYSIDINE SYNTHASE-RELATED"/>
    <property type="match status" value="1"/>
</dbReference>
<evidence type="ECO:0000256" key="3">
    <source>
        <dbReference type="ARBA" id="ARBA00022598"/>
    </source>
</evidence>
<keyword evidence="2 8" id="KW-0963">Cytoplasm</keyword>
<comment type="function">
    <text evidence="8">Ligates lysine onto the cytidine present at position 34 of the AUA codon-specific tRNA(Ile) that contains the anticodon CAU, in an ATP-dependent manner. Cytidine is converted to lysidine, thus changing the amino acid specificity of the tRNA from methionine to isoleucine.</text>
</comment>
<dbReference type="InterPro" id="IPR012795">
    <property type="entry name" value="tRNA_Ile_lys_synt_N"/>
</dbReference>
<organism evidence="10 11">
    <name type="scientific">Desulfuromonas soudanensis</name>
    <dbReference type="NCBI Taxonomy" id="1603606"/>
    <lineage>
        <taxon>Bacteria</taxon>
        <taxon>Pseudomonadati</taxon>
        <taxon>Thermodesulfobacteriota</taxon>
        <taxon>Desulfuromonadia</taxon>
        <taxon>Desulfuromonadales</taxon>
        <taxon>Desulfuromonadaceae</taxon>
        <taxon>Desulfuromonas</taxon>
    </lineage>
</organism>
<dbReference type="Pfam" id="PF09179">
    <property type="entry name" value="TilS"/>
    <property type="match status" value="1"/>
</dbReference>
<keyword evidence="3 8" id="KW-0436">Ligase</keyword>
<dbReference type="EC" id="6.3.4.19" evidence="8"/>
<dbReference type="SUPFAM" id="SSF52402">
    <property type="entry name" value="Adenine nucleotide alpha hydrolases-like"/>
    <property type="match status" value="1"/>
</dbReference>
<dbReference type="CDD" id="cd01992">
    <property type="entry name" value="TilS_N"/>
    <property type="match status" value="1"/>
</dbReference>
<evidence type="ECO:0000256" key="2">
    <source>
        <dbReference type="ARBA" id="ARBA00022490"/>
    </source>
</evidence>
<feature type="domain" description="Lysidine-tRNA(Ile) synthetase C-terminal" evidence="9">
    <location>
        <begin position="386"/>
        <end position="459"/>
    </location>
</feature>
<gene>
    <name evidence="8" type="primary">tilS</name>
    <name evidence="10" type="ORF">DSOUD_2801</name>
</gene>
<dbReference type="AlphaFoldDB" id="A0A0M3QG84"/>
<proteinExistence type="inferred from homology"/>
<dbReference type="Gene3D" id="3.40.50.620">
    <property type="entry name" value="HUPs"/>
    <property type="match status" value="1"/>
</dbReference>
<dbReference type="EMBL" id="CP010802">
    <property type="protein sequence ID" value="ALC17539.1"/>
    <property type="molecule type" value="Genomic_DNA"/>
</dbReference>
<dbReference type="NCBIfam" id="TIGR02433">
    <property type="entry name" value="lysidine_TilS_C"/>
    <property type="match status" value="1"/>
</dbReference>
<dbReference type="SUPFAM" id="SSF56037">
    <property type="entry name" value="PheT/TilS domain"/>
    <property type="match status" value="1"/>
</dbReference>
<dbReference type="Gene3D" id="1.20.59.20">
    <property type="match status" value="1"/>
</dbReference>
<dbReference type="InterPro" id="IPR015262">
    <property type="entry name" value="tRNA_Ile_lys_synt_subst-bd"/>
</dbReference>
<dbReference type="InterPro" id="IPR014729">
    <property type="entry name" value="Rossmann-like_a/b/a_fold"/>
</dbReference>
<evidence type="ECO:0000313" key="10">
    <source>
        <dbReference type="EMBL" id="ALC17539.1"/>
    </source>
</evidence>
<dbReference type="SUPFAM" id="SSF82829">
    <property type="entry name" value="MesJ substrate recognition domain-like"/>
    <property type="match status" value="1"/>
</dbReference>
<protein>
    <recommendedName>
        <fullName evidence="8">tRNA(Ile)-lysidine synthase</fullName>
        <ecNumber evidence="8">6.3.4.19</ecNumber>
    </recommendedName>
    <alternativeName>
        <fullName evidence="8">tRNA(Ile)-2-lysyl-cytidine synthase</fullName>
    </alternativeName>
    <alternativeName>
        <fullName evidence="8">tRNA(Ile)-lysidine synthetase</fullName>
    </alternativeName>
</protein>
<dbReference type="InterPro" id="IPR011063">
    <property type="entry name" value="TilS/TtcA_N"/>
</dbReference>
<dbReference type="GO" id="GO:0032267">
    <property type="term" value="F:tRNA(Ile)-lysidine synthase activity"/>
    <property type="evidence" value="ECO:0007669"/>
    <property type="project" value="UniProtKB-EC"/>
</dbReference>
<comment type="similarity">
    <text evidence="8">Belongs to the tRNA(Ile)-lysidine synthase family.</text>
</comment>
<dbReference type="InterPro" id="IPR012796">
    <property type="entry name" value="Lysidine-tRNA-synth_C"/>
</dbReference>
<keyword evidence="5 8" id="KW-0547">Nucleotide-binding</keyword>
<keyword evidence="6 8" id="KW-0067">ATP-binding</keyword>
<dbReference type="HAMAP" id="MF_01161">
    <property type="entry name" value="tRNA_Ile_lys_synt"/>
    <property type="match status" value="1"/>
</dbReference>
<dbReference type="PATRIC" id="fig|1603606.3.peg.3032"/>
<evidence type="ECO:0000256" key="6">
    <source>
        <dbReference type="ARBA" id="ARBA00022840"/>
    </source>
</evidence>
<accession>A0A0M3QG84</accession>
<dbReference type="Proteomes" id="UP000057158">
    <property type="component" value="Chromosome"/>
</dbReference>
<keyword evidence="11" id="KW-1185">Reference proteome</keyword>
<evidence type="ECO:0000256" key="7">
    <source>
        <dbReference type="ARBA" id="ARBA00048539"/>
    </source>
</evidence>
<dbReference type="PANTHER" id="PTHR43033:SF1">
    <property type="entry name" value="TRNA(ILE)-LYSIDINE SYNTHASE-RELATED"/>
    <property type="match status" value="1"/>
</dbReference>
<dbReference type="Pfam" id="PF01171">
    <property type="entry name" value="ATP_bind_3"/>
    <property type="match status" value="1"/>
</dbReference>
<dbReference type="Pfam" id="PF11734">
    <property type="entry name" value="TilS_C"/>
    <property type="match status" value="1"/>
</dbReference>
<dbReference type="GO" id="GO:0006400">
    <property type="term" value="P:tRNA modification"/>
    <property type="evidence" value="ECO:0007669"/>
    <property type="project" value="UniProtKB-UniRule"/>
</dbReference>
<comment type="catalytic activity">
    <reaction evidence="7 8">
        <text>cytidine(34) in tRNA(Ile2) + L-lysine + ATP = lysidine(34) in tRNA(Ile2) + AMP + diphosphate + H(+)</text>
        <dbReference type="Rhea" id="RHEA:43744"/>
        <dbReference type="Rhea" id="RHEA-COMP:10625"/>
        <dbReference type="Rhea" id="RHEA-COMP:10670"/>
        <dbReference type="ChEBI" id="CHEBI:15378"/>
        <dbReference type="ChEBI" id="CHEBI:30616"/>
        <dbReference type="ChEBI" id="CHEBI:32551"/>
        <dbReference type="ChEBI" id="CHEBI:33019"/>
        <dbReference type="ChEBI" id="CHEBI:82748"/>
        <dbReference type="ChEBI" id="CHEBI:83665"/>
        <dbReference type="ChEBI" id="CHEBI:456215"/>
        <dbReference type="EC" id="6.3.4.19"/>
    </reaction>
</comment>
<dbReference type="RefSeq" id="WP_082351285.1">
    <property type="nucleotide sequence ID" value="NZ_CP010802.1"/>
</dbReference>
<dbReference type="SMART" id="SM00977">
    <property type="entry name" value="TilS_C"/>
    <property type="match status" value="1"/>
</dbReference>
<keyword evidence="4 8" id="KW-0819">tRNA processing</keyword>
<evidence type="ECO:0000256" key="8">
    <source>
        <dbReference type="HAMAP-Rule" id="MF_01161"/>
    </source>
</evidence>
<evidence type="ECO:0000256" key="4">
    <source>
        <dbReference type="ARBA" id="ARBA00022694"/>
    </source>
</evidence>
<evidence type="ECO:0000313" key="11">
    <source>
        <dbReference type="Proteomes" id="UP000057158"/>
    </source>
</evidence>
<comment type="subcellular location">
    <subcellularLocation>
        <location evidence="1 8">Cytoplasm</location>
    </subcellularLocation>
</comment>
<evidence type="ECO:0000259" key="9">
    <source>
        <dbReference type="SMART" id="SM00977"/>
    </source>
</evidence>
<dbReference type="InterPro" id="IPR012094">
    <property type="entry name" value="tRNA_Ile_lys_synt"/>
</dbReference>
<evidence type="ECO:0000256" key="1">
    <source>
        <dbReference type="ARBA" id="ARBA00004496"/>
    </source>
</evidence>
<dbReference type="NCBIfam" id="TIGR02432">
    <property type="entry name" value="lysidine_TilS_N"/>
    <property type="match status" value="1"/>
</dbReference>
<dbReference type="GO" id="GO:0005524">
    <property type="term" value="F:ATP binding"/>
    <property type="evidence" value="ECO:0007669"/>
    <property type="project" value="UniProtKB-UniRule"/>
</dbReference>
<dbReference type="KEGG" id="des:DSOUD_2801"/>
<reference evidence="10 11" key="1">
    <citation type="submission" date="2015-07" db="EMBL/GenBank/DDBJ databases">
        <title>Isolation and Genomic Characterization of a Novel Halophilic Metal-Reducing Deltaproteobacterium from the Deep Subsurface.</title>
        <authorList>
            <person name="Badalamenti J.P."/>
            <person name="Summers Z.M."/>
            <person name="Gralnick J.A."/>
            <person name="Bond D.R."/>
        </authorList>
    </citation>
    <scope>NUCLEOTIDE SEQUENCE [LARGE SCALE GENOMIC DNA]</scope>
    <source>
        <strain evidence="10 11">WTL</strain>
    </source>
</reference>
<comment type="domain">
    <text evidence="8">The N-terminal region contains the highly conserved SGGXDS motif, predicted to be a P-loop motif involved in ATP binding.</text>
</comment>
<name>A0A0M3QG84_9BACT</name>
<feature type="binding site" evidence="8">
    <location>
        <begin position="37"/>
        <end position="42"/>
    </location>
    <ligand>
        <name>ATP</name>
        <dbReference type="ChEBI" id="CHEBI:30616"/>
    </ligand>
</feature>
<evidence type="ECO:0000256" key="5">
    <source>
        <dbReference type="ARBA" id="ARBA00022741"/>
    </source>
</evidence>
<dbReference type="GO" id="GO:0005737">
    <property type="term" value="C:cytoplasm"/>
    <property type="evidence" value="ECO:0007669"/>
    <property type="project" value="UniProtKB-SubCell"/>
</dbReference>
<sequence length="469" mass="52081">MVLTLRAVSNPMQEAFVQILVEHNLVSPGDRVLVAVSGGADSVALLHLLHRLAPTFPLTLCVAHLDHALRPESADDLLFVQRLCERFALPFVSSRESVAEMAEQRGVGLEEAGRDARRSFLTQTAARHDCRWIALGHHRGDQAETVVHRLLRGSALSGLAGMRLKNGPFIRPLLSFSRQQLLDYLDRQGLPHVQDKSNDDFAYTRNRIRHQVLPVLQSLNPAVEEHLAHLARRIESEEDYWAGEERRVLETLARRRADGLWLDCKTLAEVHPALRLRVIRRALGEVRGSLAGLGRLHLEAVASLLGGLRPQREVHLPGAWVGRRYRQLWLRRFPPVIGEPYSLPIPGPGSYPLPGGAELTVSLVETGAGEDRWSVEFDASLLRFPLTVRTFANGDRFHPAGAAGGKKLKDFLIDSKIPREERRSLPLVVGETILWVAGVRRCHGLRPDSGGAAVVRMVLKMADCPTIGL</sequence>